<feature type="domain" description="AB hydrolase-1" evidence="1">
    <location>
        <begin position="29"/>
        <end position="255"/>
    </location>
</feature>
<dbReference type="InterPro" id="IPR050266">
    <property type="entry name" value="AB_hydrolase_sf"/>
</dbReference>
<keyword evidence="2" id="KW-0378">Hydrolase</keyword>
<sequence length="282" mass="29552">MTALQAHELVRPDATIQYWTGGTADGPTVVLLHGATMDHRAWAPQVDAVAERFHLVLPDLRSHGTSTGEFDFDAAVDDVVALLDELTAPQVVLVGLSLGANIAQAVLYRDPARVSAVVLADATCNTAARQPLAAAMTVAMLNAQAMFTGDGFAHHAANLTATDPGARAYVLAVNAHRSNKETVAILSSLLTSALQPDPDYRLPVPALLVHGDRDAIGDIATSTRAWAQSEPLAEYAVIPSAGHASNLDNPEKFTAVLLAFLDRVASTPPLADVGREGQTGTS</sequence>
<reference evidence="3" key="1">
    <citation type="submission" date="2023-07" db="EMBL/GenBank/DDBJ databases">
        <title>30 novel species of actinomycetes from the DSMZ collection.</title>
        <authorList>
            <person name="Nouioui I."/>
        </authorList>
    </citation>
    <scope>NUCLEOTIDE SEQUENCE [LARGE SCALE GENOMIC DNA]</scope>
    <source>
        <strain evidence="3">DSM 45834</strain>
    </source>
</reference>
<dbReference type="InterPro" id="IPR000073">
    <property type="entry name" value="AB_hydrolase_1"/>
</dbReference>
<organism evidence="2 3">
    <name type="scientific">Pseudonocardia charpentierae</name>
    <dbReference type="NCBI Taxonomy" id="3075545"/>
    <lineage>
        <taxon>Bacteria</taxon>
        <taxon>Bacillati</taxon>
        <taxon>Actinomycetota</taxon>
        <taxon>Actinomycetes</taxon>
        <taxon>Pseudonocardiales</taxon>
        <taxon>Pseudonocardiaceae</taxon>
        <taxon>Pseudonocardia</taxon>
    </lineage>
</organism>
<dbReference type="PRINTS" id="PR00111">
    <property type="entry name" value="ABHYDROLASE"/>
</dbReference>
<dbReference type="Gene3D" id="3.40.50.1820">
    <property type="entry name" value="alpha/beta hydrolase"/>
    <property type="match status" value="1"/>
</dbReference>
<comment type="caution">
    <text evidence="2">The sequence shown here is derived from an EMBL/GenBank/DDBJ whole genome shotgun (WGS) entry which is preliminary data.</text>
</comment>
<protein>
    <submittedName>
        <fullName evidence="2">Alpha/beta hydrolase</fullName>
    </submittedName>
</protein>
<keyword evidence="3" id="KW-1185">Reference proteome</keyword>
<dbReference type="InterPro" id="IPR029058">
    <property type="entry name" value="AB_hydrolase_fold"/>
</dbReference>
<dbReference type="PANTHER" id="PTHR43798">
    <property type="entry name" value="MONOACYLGLYCEROL LIPASE"/>
    <property type="match status" value="1"/>
</dbReference>
<gene>
    <name evidence="2" type="ORF">RM445_01045</name>
</gene>
<name>A0ABU2N2J8_9PSEU</name>
<evidence type="ECO:0000313" key="3">
    <source>
        <dbReference type="Proteomes" id="UP001183202"/>
    </source>
</evidence>
<dbReference type="RefSeq" id="WP_311554008.1">
    <property type="nucleotide sequence ID" value="NZ_JAVREJ010000001.1"/>
</dbReference>
<accession>A0ABU2N2J8</accession>
<dbReference type="SUPFAM" id="SSF53474">
    <property type="entry name" value="alpha/beta-Hydrolases"/>
    <property type="match status" value="1"/>
</dbReference>
<dbReference type="GO" id="GO:0016787">
    <property type="term" value="F:hydrolase activity"/>
    <property type="evidence" value="ECO:0007669"/>
    <property type="project" value="UniProtKB-KW"/>
</dbReference>
<dbReference type="EMBL" id="JAVREJ010000001">
    <property type="protein sequence ID" value="MDT0348109.1"/>
    <property type="molecule type" value="Genomic_DNA"/>
</dbReference>
<evidence type="ECO:0000259" key="1">
    <source>
        <dbReference type="Pfam" id="PF12697"/>
    </source>
</evidence>
<proteinExistence type="predicted"/>
<dbReference type="Pfam" id="PF12697">
    <property type="entry name" value="Abhydrolase_6"/>
    <property type="match status" value="1"/>
</dbReference>
<evidence type="ECO:0000313" key="2">
    <source>
        <dbReference type="EMBL" id="MDT0348109.1"/>
    </source>
</evidence>
<dbReference type="Proteomes" id="UP001183202">
    <property type="component" value="Unassembled WGS sequence"/>
</dbReference>